<dbReference type="Proteomes" id="UP000316092">
    <property type="component" value="Unassembled WGS sequence"/>
</dbReference>
<dbReference type="InterPro" id="IPR019734">
    <property type="entry name" value="TPR_rpt"/>
</dbReference>
<comment type="caution">
    <text evidence="5">The sequence shown here is derived from an EMBL/GenBank/DDBJ whole genome shotgun (WGS) entry which is preliminary data.</text>
</comment>
<accession>A0A553US46</accession>
<proteinExistence type="predicted"/>
<organism evidence="5 6">
    <name type="scientific">Deinococcus detaillensis</name>
    <dbReference type="NCBI Taxonomy" id="2592048"/>
    <lineage>
        <taxon>Bacteria</taxon>
        <taxon>Thermotogati</taxon>
        <taxon>Deinococcota</taxon>
        <taxon>Deinococci</taxon>
        <taxon>Deinococcales</taxon>
        <taxon>Deinococcaceae</taxon>
        <taxon>Deinococcus</taxon>
    </lineage>
</organism>
<dbReference type="InterPro" id="IPR011990">
    <property type="entry name" value="TPR-like_helical_dom_sf"/>
</dbReference>
<feature type="transmembrane region" description="Helical" evidence="4">
    <location>
        <begin position="342"/>
        <end position="363"/>
    </location>
</feature>
<feature type="repeat" description="TPR" evidence="3">
    <location>
        <begin position="47"/>
        <end position="80"/>
    </location>
</feature>
<sequence length="375" mass="42117">MTLFDAPELSTDAEQAWSRILVLLDLGRPREAAAETTRALAHDPDNPTLWRLLSQIYTELDDFPQALDAAQRAVSLDPTESHLHLRLGLSLWNAQVQGLTFGRFRRWSGAWKAAEPALAAVREALRLDPDNADALASLAQLHLMMNQPKQAHERAAAALHLEPQHRMAQIFLAQALLELRRLKEAEELLRALLSDDPNFAPALNLLARVSLRQGRAEEACAAALAAIRLDPANAAAQEQFRALVHEYLPFPFSRQSPAWRFIIVPQALILVPVLGLGVWVRTLYRVRKLSPHTRKQIRRVRVYRMAWRSPVFFFTALLGVYLALSFALLLLPAGLRSLGNEVVGFLTLAMLLGGLSWLSFLGVRSAYRWLRSFSR</sequence>
<dbReference type="PANTHER" id="PTHR45586">
    <property type="entry name" value="TPR REPEAT-CONTAINING PROTEIN PA4667"/>
    <property type="match status" value="1"/>
</dbReference>
<dbReference type="Pfam" id="PF13432">
    <property type="entry name" value="TPR_16"/>
    <property type="match status" value="1"/>
</dbReference>
<evidence type="ECO:0000256" key="1">
    <source>
        <dbReference type="ARBA" id="ARBA00022737"/>
    </source>
</evidence>
<keyword evidence="1" id="KW-0677">Repeat</keyword>
<evidence type="ECO:0000313" key="5">
    <source>
        <dbReference type="EMBL" id="TSA83046.1"/>
    </source>
</evidence>
<dbReference type="SMART" id="SM00028">
    <property type="entry name" value="TPR"/>
    <property type="match status" value="5"/>
</dbReference>
<feature type="transmembrane region" description="Helical" evidence="4">
    <location>
        <begin position="305"/>
        <end position="330"/>
    </location>
</feature>
<dbReference type="Pfam" id="PF14559">
    <property type="entry name" value="TPR_19"/>
    <property type="match status" value="1"/>
</dbReference>
<reference evidence="5 6" key="1">
    <citation type="submission" date="2019-07" db="EMBL/GenBank/DDBJ databases">
        <title>Deinococcus detaillus sp. nov., isolated from humus soil in Antarctica.</title>
        <authorList>
            <person name="Zhang K."/>
        </authorList>
    </citation>
    <scope>NUCLEOTIDE SEQUENCE [LARGE SCALE GENOMIC DNA]</scope>
    <source>
        <strain evidence="5 6">H1</strain>
    </source>
</reference>
<keyword evidence="6" id="KW-1185">Reference proteome</keyword>
<dbReference type="PROSITE" id="PS50005">
    <property type="entry name" value="TPR"/>
    <property type="match status" value="1"/>
</dbReference>
<feature type="transmembrane region" description="Helical" evidence="4">
    <location>
        <begin position="258"/>
        <end position="284"/>
    </location>
</feature>
<evidence type="ECO:0000256" key="4">
    <source>
        <dbReference type="SAM" id="Phobius"/>
    </source>
</evidence>
<keyword evidence="4" id="KW-0812">Transmembrane</keyword>
<dbReference type="Gene3D" id="1.25.40.10">
    <property type="entry name" value="Tetratricopeptide repeat domain"/>
    <property type="match status" value="1"/>
</dbReference>
<dbReference type="RefSeq" id="WP_143721262.1">
    <property type="nucleotide sequence ID" value="NZ_VKDB01000015.1"/>
</dbReference>
<dbReference type="AlphaFoldDB" id="A0A553US46"/>
<dbReference type="EMBL" id="VKDB01000015">
    <property type="protein sequence ID" value="TSA83046.1"/>
    <property type="molecule type" value="Genomic_DNA"/>
</dbReference>
<keyword evidence="4" id="KW-1133">Transmembrane helix</keyword>
<keyword evidence="2 3" id="KW-0802">TPR repeat</keyword>
<protein>
    <submittedName>
        <fullName evidence="5">Tetratricopeptide repeat protein</fullName>
    </submittedName>
</protein>
<gene>
    <name evidence="5" type="ORF">FNU79_13090</name>
</gene>
<evidence type="ECO:0000256" key="3">
    <source>
        <dbReference type="PROSITE-ProRule" id="PRU00339"/>
    </source>
</evidence>
<evidence type="ECO:0000313" key="6">
    <source>
        <dbReference type="Proteomes" id="UP000316092"/>
    </source>
</evidence>
<dbReference type="SUPFAM" id="SSF48452">
    <property type="entry name" value="TPR-like"/>
    <property type="match status" value="1"/>
</dbReference>
<keyword evidence="4" id="KW-0472">Membrane</keyword>
<dbReference type="PANTHER" id="PTHR45586:SF1">
    <property type="entry name" value="LIPOPOLYSACCHARIDE ASSEMBLY PROTEIN B"/>
    <property type="match status" value="1"/>
</dbReference>
<evidence type="ECO:0000256" key="2">
    <source>
        <dbReference type="ARBA" id="ARBA00022803"/>
    </source>
</evidence>
<name>A0A553US46_9DEIO</name>
<dbReference type="OrthoDB" id="62810at2"/>
<dbReference type="InterPro" id="IPR051012">
    <property type="entry name" value="CellSynth/LPSAsmb/PSIAsmb"/>
</dbReference>